<protein>
    <submittedName>
        <fullName evidence="1">Rha family transcriptional regulator</fullName>
    </submittedName>
</protein>
<comment type="caution">
    <text evidence="1">The sequence shown here is derived from an EMBL/GenBank/DDBJ whole genome shotgun (WGS) entry which is preliminary data.</text>
</comment>
<sequence length="123" mass="13756">MILKDGQSVASSRNVAELFGKQHNHVLRAIDALITEAPACGLNFELTWIDQQMPRGGTRRSRAFNISRDGFTLLAMGFTGTKALHFKLAYINRFNEMELALHHAARSKAFGQNVVRDQQPRCG</sequence>
<organism evidence="1 2">
    <name type="scientific">Rhizobium lemnae</name>
    <dbReference type="NCBI Taxonomy" id="1214924"/>
    <lineage>
        <taxon>Bacteria</taxon>
        <taxon>Pseudomonadati</taxon>
        <taxon>Pseudomonadota</taxon>
        <taxon>Alphaproteobacteria</taxon>
        <taxon>Hyphomicrobiales</taxon>
        <taxon>Rhizobiaceae</taxon>
        <taxon>Rhizobium/Agrobacterium group</taxon>
        <taxon>Rhizobium</taxon>
    </lineage>
</organism>
<reference evidence="2" key="1">
    <citation type="journal article" date="2019" name="Int. J. Syst. Evol. Microbiol.">
        <title>The Global Catalogue of Microorganisms (GCM) 10K type strain sequencing project: providing services to taxonomists for standard genome sequencing and annotation.</title>
        <authorList>
            <consortium name="The Broad Institute Genomics Platform"/>
            <consortium name="The Broad Institute Genome Sequencing Center for Infectious Disease"/>
            <person name="Wu L."/>
            <person name="Ma J."/>
        </authorList>
    </citation>
    <scope>NUCLEOTIDE SEQUENCE [LARGE SCALE GENOMIC DNA]</scope>
    <source>
        <strain evidence="2">TBRC 5781</strain>
    </source>
</reference>
<accession>A0ABV8E8B7</accession>
<dbReference type="RefSeq" id="WP_343229102.1">
    <property type="nucleotide sequence ID" value="NZ_JALJQZ010000008.1"/>
</dbReference>
<dbReference type="EMBL" id="JBHSBD010000025">
    <property type="protein sequence ID" value="MFC3967702.1"/>
    <property type="molecule type" value="Genomic_DNA"/>
</dbReference>
<evidence type="ECO:0000313" key="1">
    <source>
        <dbReference type="EMBL" id="MFC3967702.1"/>
    </source>
</evidence>
<dbReference type="Pfam" id="PF09669">
    <property type="entry name" value="Phage_pRha"/>
    <property type="match status" value="1"/>
</dbReference>
<dbReference type="NCBIfam" id="TIGR02681">
    <property type="entry name" value="phage_pRha"/>
    <property type="match status" value="1"/>
</dbReference>
<dbReference type="Proteomes" id="UP001595697">
    <property type="component" value="Unassembled WGS sequence"/>
</dbReference>
<evidence type="ECO:0000313" key="2">
    <source>
        <dbReference type="Proteomes" id="UP001595697"/>
    </source>
</evidence>
<name>A0ABV8E8B7_9HYPH</name>
<gene>
    <name evidence="1" type="ORF">ACFOVS_06110</name>
</gene>
<proteinExistence type="predicted"/>
<keyword evidence="2" id="KW-1185">Reference proteome</keyword>
<dbReference type="InterPro" id="IPR014054">
    <property type="entry name" value="Phage_regulatory_Rha"/>
</dbReference>